<evidence type="ECO:0000313" key="1">
    <source>
        <dbReference type="EMBL" id="CRK99711.1"/>
    </source>
</evidence>
<dbReference type="EMBL" id="CVRI01000052">
    <property type="protein sequence ID" value="CRK99711.1"/>
    <property type="molecule type" value="Genomic_DNA"/>
</dbReference>
<organism evidence="1 2">
    <name type="scientific">Clunio marinus</name>
    <dbReference type="NCBI Taxonomy" id="568069"/>
    <lineage>
        <taxon>Eukaryota</taxon>
        <taxon>Metazoa</taxon>
        <taxon>Ecdysozoa</taxon>
        <taxon>Arthropoda</taxon>
        <taxon>Hexapoda</taxon>
        <taxon>Insecta</taxon>
        <taxon>Pterygota</taxon>
        <taxon>Neoptera</taxon>
        <taxon>Endopterygota</taxon>
        <taxon>Diptera</taxon>
        <taxon>Nematocera</taxon>
        <taxon>Chironomoidea</taxon>
        <taxon>Chironomidae</taxon>
        <taxon>Clunio</taxon>
    </lineage>
</organism>
<name>A0A1J1IHH1_9DIPT</name>
<proteinExistence type="predicted"/>
<evidence type="ECO:0000313" key="2">
    <source>
        <dbReference type="Proteomes" id="UP000183832"/>
    </source>
</evidence>
<sequence length="59" mass="7172">MRIKSRSTDHYRMGIRTFIKIDWLQSQLSHKWLNVANQLIDELLFICNINVYFTMPPFK</sequence>
<dbReference type="Proteomes" id="UP000183832">
    <property type="component" value="Unassembled WGS sequence"/>
</dbReference>
<reference evidence="1 2" key="1">
    <citation type="submission" date="2015-04" db="EMBL/GenBank/DDBJ databases">
        <authorList>
            <person name="Syromyatnikov M.Y."/>
            <person name="Popov V.N."/>
        </authorList>
    </citation>
    <scope>NUCLEOTIDE SEQUENCE [LARGE SCALE GENOMIC DNA]</scope>
</reference>
<dbReference type="AlphaFoldDB" id="A0A1J1IHH1"/>
<gene>
    <name evidence="1" type="ORF">CLUMA_CG013040</name>
</gene>
<protein>
    <submittedName>
        <fullName evidence="1">CLUMA_CG013040, isoform A</fullName>
    </submittedName>
</protein>
<accession>A0A1J1IHH1</accession>
<keyword evidence="2" id="KW-1185">Reference proteome</keyword>